<dbReference type="PROSITE" id="PS50075">
    <property type="entry name" value="CARRIER"/>
    <property type="match status" value="1"/>
</dbReference>
<evidence type="ECO:0000259" key="2">
    <source>
        <dbReference type="PROSITE" id="PS50075"/>
    </source>
</evidence>
<gene>
    <name evidence="3" type="ORF">VFPBJ_04166</name>
</gene>
<dbReference type="InterPro" id="IPR023213">
    <property type="entry name" value="CAT-like_dom_sf"/>
</dbReference>
<comment type="caution">
    <text evidence="3">The sequence shown here is derived from an EMBL/GenBank/DDBJ whole genome shotgun (WGS) entry which is preliminary data.</text>
</comment>
<dbReference type="Proteomes" id="UP000078240">
    <property type="component" value="Unassembled WGS sequence"/>
</dbReference>
<dbReference type="InterPro" id="IPR009081">
    <property type="entry name" value="PP-bd_ACP"/>
</dbReference>
<dbReference type="PANTHER" id="PTHR45527">
    <property type="entry name" value="NONRIBOSOMAL PEPTIDE SYNTHETASE"/>
    <property type="match status" value="1"/>
</dbReference>
<dbReference type="SUPFAM" id="SSF52777">
    <property type="entry name" value="CoA-dependent acyltransferases"/>
    <property type="match status" value="2"/>
</dbReference>
<dbReference type="GO" id="GO:0044550">
    <property type="term" value="P:secondary metabolite biosynthetic process"/>
    <property type="evidence" value="ECO:0007669"/>
    <property type="project" value="TreeGrafter"/>
</dbReference>
<dbReference type="Pfam" id="PF00550">
    <property type="entry name" value="PP-binding"/>
    <property type="match status" value="1"/>
</dbReference>
<dbReference type="Pfam" id="PF00668">
    <property type="entry name" value="Condensation"/>
    <property type="match status" value="1"/>
</dbReference>
<dbReference type="InterPro" id="IPR036736">
    <property type="entry name" value="ACP-like_sf"/>
</dbReference>
<accession>A0A179GUY4</accession>
<dbReference type="GO" id="GO:0005737">
    <property type="term" value="C:cytoplasm"/>
    <property type="evidence" value="ECO:0007669"/>
    <property type="project" value="TreeGrafter"/>
</dbReference>
<protein>
    <submittedName>
        <fullName evidence="3">Condensation domain-containing protein</fullName>
    </submittedName>
</protein>
<dbReference type="Gene3D" id="1.10.1200.10">
    <property type="entry name" value="ACP-like"/>
    <property type="match status" value="1"/>
</dbReference>
<name>A0A179GUY4_PURLI</name>
<organism evidence="3 4">
    <name type="scientific">Purpureocillium lilacinum</name>
    <name type="common">Paecilomyces lilacinus</name>
    <dbReference type="NCBI Taxonomy" id="33203"/>
    <lineage>
        <taxon>Eukaryota</taxon>
        <taxon>Fungi</taxon>
        <taxon>Dikarya</taxon>
        <taxon>Ascomycota</taxon>
        <taxon>Pezizomycotina</taxon>
        <taxon>Sordariomycetes</taxon>
        <taxon>Hypocreomycetidae</taxon>
        <taxon>Hypocreales</taxon>
        <taxon>Ophiocordycipitaceae</taxon>
        <taxon>Purpureocillium</taxon>
    </lineage>
</organism>
<dbReference type="InterPro" id="IPR001242">
    <property type="entry name" value="Condensation_dom"/>
</dbReference>
<dbReference type="Gene3D" id="3.30.559.10">
    <property type="entry name" value="Chloramphenicol acetyltransferase-like domain"/>
    <property type="match status" value="1"/>
</dbReference>
<dbReference type="EMBL" id="LSBH01000003">
    <property type="protein sequence ID" value="OAQ81582.1"/>
    <property type="molecule type" value="Genomic_DNA"/>
</dbReference>
<dbReference type="GO" id="GO:0031177">
    <property type="term" value="F:phosphopantetheine binding"/>
    <property type="evidence" value="ECO:0007669"/>
    <property type="project" value="TreeGrafter"/>
</dbReference>
<dbReference type="SUPFAM" id="SSF47336">
    <property type="entry name" value="ACP-like"/>
    <property type="match status" value="1"/>
</dbReference>
<evidence type="ECO:0000313" key="3">
    <source>
        <dbReference type="EMBL" id="OAQ81582.1"/>
    </source>
</evidence>
<feature type="domain" description="Carrier" evidence="2">
    <location>
        <begin position="1"/>
        <end position="72"/>
    </location>
</feature>
<dbReference type="GO" id="GO:0043041">
    <property type="term" value="P:amino acid activation for nonribosomal peptide biosynthetic process"/>
    <property type="evidence" value="ECO:0007669"/>
    <property type="project" value="TreeGrafter"/>
</dbReference>
<dbReference type="Gene3D" id="3.30.559.30">
    <property type="entry name" value="Nonribosomal peptide synthetase, condensation domain"/>
    <property type="match status" value="1"/>
</dbReference>
<dbReference type="AlphaFoldDB" id="A0A179GUY4"/>
<keyword evidence="1" id="KW-0436">Ligase</keyword>
<dbReference type="PANTHER" id="PTHR45527:SF1">
    <property type="entry name" value="FATTY ACID SYNTHASE"/>
    <property type="match status" value="1"/>
</dbReference>
<reference evidence="3 4" key="1">
    <citation type="submission" date="2016-01" db="EMBL/GenBank/DDBJ databases">
        <title>Biosynthesis of antibiotic leucinostatins and their inhibition on Phytophthora in bio-control Purpureocillium lilacinum.</title>
        <authorList>
            <person name="Wang G."/>
            <person name="Liu Z."/>
            <person name="Lin R."/>
            <person name="Li E."/>
            <person name="Mao Z."/>
            <person name="Ling J."/>
            <person name="Yin W."/>
            <person name="Xie B."/>
        </authorList>
    </citation>
    <scope>NUCLEOTIDE SEQUENCE [LARGE SCALE GENOMIC DNA]</scope>
    <source>
        <strain evidence="3">PLBJ-1</strain>
    </source>
</reference>
<proteinExistence type="predicted"/>
<sequence length="531" mass="58656">MEDQLRHIWANVLSLTPEEIGTDDNLFELGGDSVKAILIMAQAAEIGVYFDVKTLYANPTVAALSKVVGQSGTTPGSRDSLTEPVSQDRLLRRVRCRVADLGITPASVLNAARMRDDQVDFVHMSARGGIGASPTFIYQVQGQGVEEKLRRAVTVLTLKHPMLRTTFVDVDGEWFQVLLADASPTLEMRSGPIREYASEASTRVITAGDSTAHYALVDDRGTTFFSFSVLHCFFDGFSRTLVEHDLVDVLENPEAFAEQQAERLWYGDLARRLDTGLDDAAAAAFWQRYLEGSQLETIYPCRGELGTVPMRRLDKSLYATLSMDVLQPRGRRFHLATAITTAWALALMHRSGCSDVTFTLLTLGRLYPFEAIDRLVGLLVKDRPFRLQVQDRTRSVESVMTGVQKDLVSAGEYEHGPRWPGKPRVQSYVNIKIGGSTMAPTVVDGLELSPRRDLERWESETQYAVYLEMKPVAEGSCFEMRYHSSLLDETQAGALLQQFVALLERIGGSSEAATVADLLDGPSGPGPSSLH</sequence>
<dbReference type="GO" id="GO:0016874">
    <property type="term" value="F:ligase activity"/>
    <property type="evidence" value="ECO:0007669"/>
    <property type="project" value="UniProtKB-KW"/>
</dbReference>
<evidence type="ECO:0000256" key="1">
    <source>
        <dbReference type="ARBA" id="ARBA00022598"/>
    </source>
</evidence>
<evidence type="ECO:0000313" key="4">
    <source>
        <dbReference type="Proteomes" id="UP000078240"/>
    </source>
</evidence>